<evidence type="ECO:0000313" key="4">
    <source>
        <dbReference type="Proteomes" id="UP000320095"/>
    </source>
</evidence>
<name>A0A502DZG4_9MYCO</name>
<dbReference type="Gene3D" id="1.20.20.20">
    <property type="entry name" value="Haemophore, haem-binding domain"/>
    <property type="match status" value="1"/>
</dbReference>
<keyword evidence="4" id="KW-1185">Reference proteome</keyword>
<organism evidence="3 4">
    <name type="scientific">Mycolicibacterium hodleri</name>
    <dbReference type="NCBI Taxonomy" id="49897"/>
    <lineage>
        <taxon>Bacteria</taxon>
        <taxon>Bacillati</taxon>
        <taxon>Actinomycetota</taxon>
        <taxon>Actinomycetes</taxon>
        <taxon>Mycobacteriales</taxon>
        <taxon>Mycobacteriaceae</taxon>
        <taxon>Mycolicibacterium</taxon>
    </lineage>
</organism>
<dbReference type="InterPro" id="IPR006311">
    <property type="entry name" value="TAT_signal"/>
</dbReference>
<dbReference type="InterPro" id="IPR032407">
    <property type="entry name" value="MHB"/>
</dbReference>
<dbReference type="EMBL" id="RCZG01000014">
    <property type="protein sequence ID" value="TPG29842.1"/>
    <property type="molecule type" value="Genomic_DNA"/>
</dbReference>
<comment type="caution">
    <text evidence="3">The sequence shown here is derived from an EMBL/GenBank/DDBJ whole genome shotgun (WGS) entry which is preliminary data.</text>
</comment>
<dbReference type="RefSeq" id="WP_140697473.1">
    <property type="nucleotide sequence ID" value="NZ_RCZG01000014.1"/>
</dbReference>
<dbReference type="InterPro" id="IPR038378">
    <property type="entry name" value="MHB_sf"/>
</dbReference>
<accession>A0A502DZG4</accession>
<dbReference type="Pfam" id="PF16525">
    <property type="entry name" value="MHB"/>
    <property type="match status" value="1"/>
</dbReference>
<proteinExistence type="predicted"/>
<dbReference type="PROSITE" id="PS51318">
    <property type="entry name" value="TAT"/>
    <property type="match status" value="1"/>
</dbReference>
<dbReference type="AlphaFoldDB" id="A0A502DZG4"/>
<evidence type="ECO:0000259" key="2">
    <source>
        <dbReference type="Pfam" id="PF16525"/>
    </source>
</evidence>
<dbReference type="Proteomes" id="UP000320095">
    <property type="component" value="Unassembled WGS sequence"/>
</dbReference>
<evidence type="ECO:0000313" key="3">
    <source>
        <dbReference type="EMBL" id="TPG29842.1"/>
    </source>
</evidence>
<sequence length="123" mass="12510">MAMALHVRARAALGTIGAGAVAAATVFAAAPSASADPLPPNCTAADLAQVTTGVSAANSVYLFTHPDVNAFFTDLEGLPPDTVRARIADYTAANPQVQAELAAIRQPLVDMRTRCGGSSDDEA</sequence>
<evidence type="ECO:0000256" key="1">
    <source>
        <dbReference type="SAM" id="SignalP"/>
    </source>
</evidence>
<feature type="signal peptide" evidence="1">
    <location>
        <begin position="1"/>
        <end position="35"/>
    </location>
</feature>
<dbReference type="NCBIfam" id="TIGR04529">
    <property type="entry name" value="MTB_hemophore"/>
    <property type="match status" value="1"/>
</dbReference>
<keyword evidence="1" id="KW-0732">Signal</keyword>
<gene>
    <name evidence="3" type="ORF">EAH80_25420</name>
</gene>
<dbReference type="OrthoDB" id="7448035at2"/>
<feature type="domain" description="Haemophore haem-binding" evidence="2">
    <location>
        <begin position="40"/>
        <end position="116"/>
    </location>
</feature>
<dbReference type="GO" id="GO:0020037">
    <property type="term" value="F:heme binding"/>
    <property type="evidence" value="ECO:0007669"/>
    <property type="project" value="InterPro"/>
</dbReference>
<feature type="chain" id="PRO_5021292544" evidence="1">
    <location>
        <begin position="36"/>
        <end position="123"/>
    </location>
</feature>
<reference evidence="3 4" key="1">
    <citation type="journal article" date="2019" name="Environ. Microbiol.">
        <title>Species interactions and distinct microbial communities in high Arctic permafrost affected cryosols are associated with the CH4 and CO2 gas fluxes.</title>
        <authorList>
            <person name="Altshuler I."/>
            <person name="Hamel J."/>
            <person name="Turney S."/>
            <person name="Magnuson E."/>
            <person name="Levesque R."/>
            <person name="Greer C."/>
            <person name="Whyte L.G."/>
        </authorList>
    </citation>
    <scope>NUCLEOTIDE SEQUENCE [LARGE SCALE GENOMIC DNA]</scope>
    <source>
        <strain evidence="3 4">S5.20</strain>
    </source>
</reference>
<protein>
    <submittedName>
        <fullName evidence="3">Hemophore-related protein</fullName>
    </submittedName>
</protein>